<reference evidence="1 2" key="1">
    <citation type="submission" date="2018-05" db="EMBL/GenBank/DDBJ databases">
        <title>Streptomyces venezuelae.</title>
        <authorList>
            <person name="Kim W."/>
            <person name="Lee N."/>
            <person name="Cho B.-K."/>
        </authorList>
    </citation>
    <scope>NUCLEOTIDE SEQUENCE [LARGE SCALE GENOMIC DNA]</scope>
    <source>
        <strain evidence="1 2">ATCC 14585</strain>
    </source>
</reference>
<dbReference type="InterPro" id="IPR044548">
    <property type="entry name" value="AF0060_NTP-PPase_MazG-like"/>
</dbReference>
<dbReference type="Gene3D" id="1.10.287.1080">
    <property type="entry name" value="MazG-like"/>
    <property type="match status" value="1"/>
</dbReference>
<dbReference type="EMBL" id="CP029191">
    <property type="protein sequence ID" value="QES45222.1"/>
    <property type="molecule type" value="Genomic_DNA"/>
</dbReference>
<name>A0A5P2CQP0_STRVZ</name>
<proteinExistence type="predicted"/>
<dbReference type="AlphaFoldDB" id="A0A5P2CQP0"/>
<evidence type="ECO:0000313" key="1">
    <source>
        <dbReference type="EMBL" id="QES45222.1"/>
    </source>
</evidence>
<accession>A0A5P2CQP0</accession>
<evidence type="ECO:0000313" key="2">
    <source>
        <dbReference type="Proteomes" id="UP000324015"/>
    </source>
</evidence>
<evidence type="ECO:0008006" key="3">
    <source>
        <dbReference type="Google" id="ProtNLM"/>
    </source>
</evidence>
<organism evidence="1 2">
    <name type="scientific">Streptomyces venezuelae</name>
    <dbReference type="NCBI Taxonomy" id="54571"/>
    <lineage>
        <taxon>Bacteria</taxon>
        <taxon>Bacillati</taxon>
        <taxon>Actinomycetota</taxon>
        <taxon>Actinomycetes</taxon>
        <taxon>Kitasatosporales</taxon>
        <taxon>Streptomycetaceae</taxon>
        <taxon>Streptomyces</taxon>
    </lineage>
</organism>
<dbReference type="SUPFAM" id="SSF101386">
    <property type="entry name" value="all-alpha NTP pyrophosphatases"/>
    <property type="match status" value="1"/>
</dbReference>
<dbReference type="CDD" id="cd11533">
    <property type="entry name" value="NTP-PPase_Af0060_like"/>
    <property type="match status" value="1"/>
</dbReference>
<sequence>MTDSWTHIADVVRWLDANPPQQGDPVALHLLKVMEEAGEAAQAYIGVTGQNPRKGVTHTSIDVAEELCDVILAAMVALHDHTEEPQDFFELHAQRRARRLAALTERAQP</sequence>
<gene>
    <name evidence="1" type="ORF">DEJ49_33320</name>
</gene>
<dbReference type="RefSeq" id="WP_150187534.1">
    <property type="nucleotide sequence ID" value="NZ_CP029191.1"/>
</dbReference>
<dbReference type="Proteomes" id="UP000324015">
    <property type="component" value="Chromosome"/>
</dbReference>
<protein>
    <recommendedName>
        <fullName evidence="3">NTP pyrophosphohydrolase MazG putative catalytic core domain-containing protein</fullName>
    </recommendedName>
</protein>